<accession>A0ACC2X4J6</accession>
<comment type="caution">
    <text evidence="1">The sequence shown here is derived from an EMBL/GenBank/DDBJ whole genome shotgun (WGS) entry which is preliminary data.</text>
</comment>
<proteinExistence type="predicted"/>
<organism evidence="1 2">
    <name type="scientific">Naganishia vaughanmartiniae</name>
    <dbReference type="NCBI Taxonomy" id="1424756"/>
    <lineage>
        <taxon>Eukaryota</taxon>
        <taxon>Fungi</taxon>
        <taxon>Dikarya</taxon>
        <taxon>Basidiomycota</taxon>
        <taxon>Agaricomycotina</taxon>
        <taxon>Tremellomycetes</taxon>
        <taxon>Filobasidiales</taxon>
        <taxon>Filobasidiaceae</taxon>
        <taxon>Naganishia</taxon>
    </lineage>
</organism>
<reference evidence="1" key="1">
    <citation type="submission" date="2023-04" db="EMBL/GenBank/DDBJ databases">
        <title>Draft Genome sequencing of Naganishia species isolated from polar environments using Oxford Nanopore Technology.</title>
        <authorList>
            <person name="Leo P."/>
            <person name="Venkateswaran K."/>
        </authorList>
    </citation>
    <scope>NUCLEOTIDE SEQUENCE</scope>
    <source>
        <strain evidence="1">MNA-CCFEE 5425</strain>
    </source>
</reference>
<evidence type="ECO:0000313" key="2">
    <source>
        <dbReference type="Proteomes" id="UP001243375"/>
    </source>
</evidence>
<dbReference type="Proteomes" id="UP001243375">
    <property type="component" value="Unassembled WGS sequence"/>
</dbReference>
<sequence length="1060" mass="119974">MDLYDDDALEEYDEYADEDELHGGDDDRALDDEEFDEDGSESGDDEDDGVVKATAGSAGRGRGAVSSRQDQEEDDSFNALLDTIGSTNADLYDQNALAAEHDSSIVEDMAAIREDLALAKGFGGKRRRVNRRQGSPSIGTRRKREKRQAPEIQNLFAEGNVAYASANLAEAKRKFREIIRLDATESQAWLLLAQVHREEGDEKKELGCRLVAAHLMHDVDAWRELAERSKESGHRQQALYCMKRAVAVDPNDVNVLWEQAMMAKEFGEDEQALKSFRRLLQISPHDMNILAEMPPLFASANAIQEGAQLFEAAMDYHIRTFPDGPSAETQPRQTTNTTTNSMTLDFIISLADFKILLHEYEDVINIIRKGQRWLSGRSREIYWDMEVDDREFDPPGTTRQSHSHPDVRGLPGGADGQETISGGYEMDINLRHRLAIARLKLGNDYDANIHIAEVLNQDAAEYTVLWADIGVALMDRGLYEAAQPIFAELAENEETADLSHVINLGICQHNLRDFASAIECFEHVIEYAPNDLDTKMKLAHAYEDSGNPARALEIVNDVREARKQLHKEVASAQAAPDEVMEAAFFNESAEDRQARLARQAKLTGRLNRKERRELEEEEARVNLITLKSDERAALAGDEAAKRRYMTIADRMVTGMRQAPVMFPVDRSVKWVALRKGSKGKRPDLHNMDQDVQDMADRLSKEDQIEEEDDGGEPARVEPARGESTQLVLKVLTRFQGINVETWLRIVMLFKMEPWWLLQGAIGTGVRGWDSFGNLNVQKFLIREIRVWDFIANGGKAYWNDTFTRWIVNLKDRYTTSFLGKNSGKEKPDNEDMNQDDPDLNSDDEDNDDEDGIDDDRDADAAEAAVRGQQSSKPREALRNTPWPKPVDREPAFWLMYGQALLIGKSYQGSIYYLLRSYDENPYDPLTCLCLAHAYLGRSLQRQSDNRLHQITTAMAFMTRYRKLMPNNSHWLKAEEIAEEVDFNFGRAFQGLGKGMLPLAIKHYHRVLDSVRTRMRADKENGGIPKIPSIGREAAYNLQVIFLMTGAAALCREVTEEWLGL</sequence>
<evidence type="ECO:0000313" key="1">
    <source>
        <dbReference type="EMBL" id="KAJ9118638.1"/>
    </source>
</evidence>
<name>A0ACC2X4J6_9TREE</name>
<gene>
    <name evidence="1" type="ORF">QFC22_003858</name>
</gene>
<protein>
    <submittedName>
        <fullName evidence="1">Uncharacterized protein</fullName>
    </submittedName>
</protein>
<dbReference type="EMBL" id="JASBWU010000010">
    <property type="protein sequence ID" value="KAJ9118638.1"/>
    <property type="molecule type" value="Genomic_DNA"/>
</dbReference>
<keyword evidence="2" id="KW-1185">Reference proteome</keyword>